<keyword evidence="2" id="KW-1015">Disulfide bond</keyword>
<proteinExistence type="inferred from homology"/>
<evidence type="ECO:0000313" key="5">
    <source>
        <dbReference type="Proteomes" id="UP000236161"/>
    </source>
</evidence>
<accession>A0A2I0BGM9</accession>
<evidence type="ECO:0000256" key="3">
    <source>
        <dbReference type="SAM" id="SignalP"/>
    </source>
</evidence>
<evidence type="ECO:0000256" key="1">
    <source>
        <dbReference type="ARBA" id="ARBA00010049"/>
    </source>
</evidence>
<protein>
    <submittedName>
        <fullName evidence="4">Pollen-specific protein C13</fullName>
    </submittedName>
</protein>
<feature type="signal peptide" evidence="3">
    <location>
        <begin position="1"/>
        <end position="22"/>
    </location>
</feature>
<name>A0A2I0BGM9_9ASPA</name>
<feature type="chain" id="PRO_5014167959" evidence="3">
    <location>
        <begin position="23"/>
        <end position="161"/>
    </location>
</feature>
<sequence length="161" mass="17597">MAQTELFAVVFLLSVLSACVTATDNFSVEGRVYCDTCRAGFETNVTEYVSGARVKVECTHFVTNIVEHTDEGVTDASGSYKIAVRDDHEDEICEVVLVDSPLDDCKEVKGGRDRARVVLTTDGGITGSVRQANSLGFLRDEPLPICGKLLQEYGLGDEQYY</sequence>
<comment type="similarity">
    <text evidence="1">Belongs to the Ole e I family.</text>
</comment>
<reference evidence="4 5" key="1">
    <citation type="journal article" date="2017" name="Nature">
        <title>The Apostasia genome and the evolution of orchids.</title>
        <authorList>
            <person name="Zhang G.Q."/>
            <person name="Liu K.W."/>
            <person name="Li Z."/>
            <person name="Lohaus R."/>
            <person name="Hsiao Y.Y."/>
            <person name="Niu S.C."/>
            <person name="Wang J.Y."/>
            <person name="Lin Y.C."/>
            <person name="Xu Q."/>
            <person name="Chen L.J."/>
            <person name="Yoshida K."/>
            <person name="Fujiwara S."/>
            <person name="Wang Z.W."/>
            <person name="Zhang Y.Q."/>
            <person name="Mitsuda N."/>
            <person name="Wang M."/>
            <person name="Liu G.H."/>
            <person name="Pecoraro L."/>
            <person name="Huang H.X."/>
            <person name="Xiao X.J."/>
            <person name="Lin M."/>
            <person name="Wu X.Y."/>
            <person name="Wu W.L."/>
            <person name="Chen Y.Y."/>
            <person name="Chang S.B."/>
            <person name="Sakamoto S."/>
            <person name="Ohme-Takagi M."/>
            <person name="Yagi M."/>
            <person name="Zeng S.J."/>
            <person name="Shen C.Y."/>
            <person name="Yeh C.M."/>
            <person name="Luo Y.B."/>
            <person name="Tsai W.C."/>
            <person name="Van de Peer Y."/>
            <person name="Liu Z.J."/>
        </authorList>
    </citation>
    <scope>NUCLEOTIDE SEQUENCE [LARGE SCALE GENOMIC DNA]</scope>
    <source>
        <strain evidence="5">cv. Shenzhen</strain>
        <tissue evidence="4">Stem</tissue>
    </source>
</reference>
<dbReference type="InterPro" id="IPR006041">
    <property type="entry name" value="Pollen_Ole_e1_allergen"/>
</dbReference>
<organism evidence="4 5">
    <name type="scientific">Apostasia shenzhenica</name>
    <dbReference type="NCBI Taxonomy" id="1088818"/>
    <lineage>
        <taxon>Eukaryota</taxon>
        <taxon>Viridiplantae</taxon>
        <taxon>Streptophyta</taxon>
        <taxon>Embryophyta</taxon>
        <taxon>Tracheophyta</taxon>
        <taxon>Spermatophyta</taxon>
        <taxon>Magnoliopsida</taxon>
        <taxon>Liliopsida</taxon>
        <taxon>Asparagales</taxon>
        <taxon>Orchidaceae</taxon>
        <taxon>Apostasioideae</taxon>
        <taxon>Apostasia</taxon>
    </lineage>
</organism>
<dbReference type="OrthoDB" id="1896520at2759"/>
<dbReference type="PANTHER" id="PTHR31614:SF28">
    <property type="entry name" value="OS05G0220300 PROTEIN"/>
    <property type="match status" value="1"/>
</dbReference>
<dbReference type="AlphaFoldDB" id="A0A2I0BGM9"/>
<dbReference type="EMBL" id="KZ451883">
    <property type="protein sequence ID" value="PKA66958.1"/>
    <property type="molecule type" value="Genomic_DNA"/>
</dbReference>
<keyword evidence="3" id="KW-0732">Signal</keyword>
<dbReference type="GO" id="GO:0005615">
    <property type="term" value="C:extracellular space"/>
    <property type="evidence" value="ECO:0007669"/>
    <property type="project" value="InterPro"/>
</dbReference>
<keyword evidence="5" id="KW-1185">Reference proteome</keyword>
<gene>
    <name evidence="4" type="primary">MGS1</name>
    <name evidence="4" type="ORF">AXF42_Ash004448</name>
</gene>
<dbReference type="Pfam" id="PF01190">
    <property type="entry name" value="Pollen_Ole_e_1"/>
    <property type="match status" value="1"/>
</dbReference>
<dbReference type="InterPro" id="IPR006040">
    <property type="entry name" value="Allergen_Ole_e_I_CS"/>
</dbReference>
<dbReference type="PROSITE" id="PS00925">
    <property type="entry name" value="OLEEI"/>
    <property type="match status" value="1"/>
</dbReference>
<evidence type="ECO:0000313" key="4">
    <source>
        <dbReference type="EMBL" id="PKA66958.1"/>
    </source>
</evidence>
<dbReference type="Proteomes" id="UP000236161">
    <property type="component" value="Unassembled WGS sequence"/>
</dbReference>
<dbReference type="PANTHER" id="PTHR31614">
    <property type="entry name" value="PROTEIN DOWNSTREAM OF FLC-RELATED"/>
    <property type="match status" value="1"/>
</dbReference>
<evidence type="ECO:0000256" key="2">
    <source>
        <dbReference type="ARBA" id="ARBA00023157"/>
    </source>
</evidence>